<evidence type="ECO:0000256" key="1">
    <source>
        <dbReference type="SAM" id="Phobius"/>
    </source>
</evidence>
<keyword evidence="3" id="KW-1185">Reference proteome</keyword>
<feature type="transmembrane region" description="Helical" evidence="1">
    <location>
        <begin position="7"/>
        <end position="25"/>
    </location>
</feature>
<comment type="caution">
    <text evidence="2">The sequence shown here is derived from an EMBL/GenBank/DDBJ whole genome shotgun (WGS) entry which is preliminary data.</text>
</comment>
<feature type="transmembrane region" description="Helical" evidence="1">
    <location>
        <begin position="73"/>
        <end position="93"/>
    </location>
</feature>
<accession>A0ABV9GSP5</accession>
<evidence type="ECO:0000313" key="2">
    <source>
        <dbReference type="EMBL" id="MFC4620194.1"/>
    </source>
</evidence>
<keyword evidence="1" id="KW-0472">Membrane</keyword>
<name>A0ABV9GSP5_9BACL</name>
<proteinExistence type="predicted"/>
<feature type="transmembrane region" description="Helical" evidence="1">
    <location>
        <begin position="31"/>
        <end position="52"/>
    </location>
</feature>
<sequence>MSRILSAIGLPLIYAILASAIGYLLNASLKYLVIIFAVTFIVILLSHVFDSSAEKIDKGRAFFYWHLSYKRRFIRGLWMVPFAVLVIALILFFPWTSVTLMRRSLITLLLAAVYVGELIYDYIKWKSENTQLQ</sequence>
<dbReference type="Proteomes" id="UP001596022">
    <property type="component" value="Unassembled WGS sequence"/>
</dbReference>
<dbReference type="EMBL" id="JBHSFW010000017">
    <property type="protein sequence ID" value="MFC4620194.1"/>
    <property type="molecule type" value="Genomic_DNA"/>
</dbReference>
<reference evidence="3" key="1">
    <citation type="journal article" date="2019" name="Int. J. Syst. Evol. Microbiol.">
        <title>The Global Catalogue of Microorganisms (GCM) 10K type strain sequencing project: providing services to taxonomists for standard genome sequencing and annotation.</title>
        <authorList>
            <consortium name="The Broad Institute Genomics Platform"/>
            <consortium name="The Broad Institute Genome Sequencing Center for Infectious Disease"/>
            <person name="Wu L."/>
            <person name="Ma J."/>
        </authorList>
    </citation>
    <scope>NUCLEOTIDE SEQUENCE [LARGE SCALE GENOMIC DNA]</scope>
    <source>
        <strain evidence="3">CGMCC 1.16306</strain>
    </source>
</reference>
<keyword evidence="1" id="KW-0812">Transmembrane</keyword>
<keyword evidence="1" id="KW-1133">Transmembrane helix</keyword>
<protein>
    <submittedName>
        <fullName evidence="2">Uncharacterized protein</fullName>
    </submittedName>
</protein>
<feature type="transmembrane region" description="Helical" evidence="1">
    <location>
        <begin position="105"/>
        <end position="123"/>
    </location>
</feature>
<evidence type="ECO:0000313" key="3">
    <source>
        <dbReference type="Proteomes" id="UP001596022"/>
    </source>
</evidence>
<gene>
    <name evidence="2" type="ORF">ACFO4N_15895</name>
</gene>
<organism evidence="2 3">
    <name type="scientific">Camelliibacillus cellulosilyticus</name>
    <dbReference type="NCBI Taxonomy" id="2174486"/>
    <lineage>
        <taxon>Bacteria</taxon>
        <taxon>Bacillati</taxon>
        <taxon>Bacillota</taxon>
        <taxon>Bacilli</taxon>
        <taxon>Bacillales</taxon>
        <taxon>Sporolactobacillaceae</taxon>
        <taxon>Camelliibacillus</taxon>
    </lineage>
</organism>
<dbReference type="RefSeq" id="WP_376847309.1">
    <property type="nucleotide sequence ID" value="NZ_JBHSFW010000017.1"/>
</dbReference>